<keyword evidence="2" id="KW-0238">DNA-binding</keyword>
<protein>
    <submittedName>
        <fullName evidence="5">Transcriptional regulator, DeoR family</fullName>
    </submittedName>
</protein>
<evidence type="ECO:0000313" key="5">
    <source>
        <dbReference type="EMBL" id="SDN51758.1"/>
    </source>
</evidence>
<evidence type="ECO:0000256" key="1">
    <source>
        <dbReference type="ARBA" id="ARBA00023015"/>
    </source>
</evidence>
<dbReference type="InterPro" id="IPR036388">
    <property type="entry name" value="WH-like_DNA-bd_sf"/>
</dbReference>
<dbReference type="Gene3D" id="1.10.10.10">
    <property type="entry name" value="Winged helix-like DNA-binding domain superfamily/Winged helix DNA-binding domain"/>
    <property type="match status" value="1"/>
</dbReference>
<reference evidence="6" key="1">
    <citation type="submission" date="2016-10" db="EMBL/GenBank/DDBJ databases">
        <authorList>
            <person name="Varghese N."/>
            <person name="Submissions S."/>
        </authorList>
    </citation>
    <scope>NUCLEOTIDE SEQUENCE [LARGE SCALE GENOMIC DNA]</scope>
    <source>
        <strain evidence="6">CGMCC 1.6854</strain>
    </source>
</reference>
<dbReference type="PRINTS" id="PR00037">
    <property type="entry name" value="HTHLACR"/>
</dbReference>
<evidence type="ECO:0000259" key="4">
    <source>
        <dbReference type="PROSITE" id="PS51000"/>
    </source>
</evidence>
<dbReference type="PROSITE" id="PS00894">
    <property type="entry name" value="HTH_DEOR_1"/>
    <property type="match status" value="1"/>
</dbReference>
<dbReference type="SUPFAM" id="SSF46785">
    <property type="entry name" value="Winged helix' DNA-binding domain"/>
    <property type="match status" value="1"/>
</dbReference>
<dbReference type="SMART" id="SM01134">
    <property type="entry name" value="DeoRC"/>
    <property type="match status" value="1"/>
</dbReference>
<sequence length="251" mass="28547">MIKEKRINRIQNYVSEHDSVSLDELVLVFGVSKNTIRRDIQVLVDRGKLKKVYGGVTINHKTLESIQDRRKRNQEQKASIVKEASRFVEDGDSIFIDSGTTTIEMFEYIKGRNLMIFTNSIELVVRALPYEELNVMLIGGMLDRKTDSFGDPRNLDLLSNYNIKKAFMASTGISLSNGVTNASPLESQLKKEIVHRSSEVFLLVDHDKFDRYGLITYCELDEIDYIVTNAAPNTAYTEYAGKNNIQLVVSH</sequence>
<dbReference type="InterPro" id="IPR001034">
    <property type="entry name" value="DeoR_HTH"/>
</dbReference>
<dbReference type="InterPro" id="IPR036390">
    <property type="entry name" value="WH_DNA-bd_sf"/>
</dbReference>
<dbReference type="EMBL" id="FNHW01000006">
    <property type="protein sequence ID" value="SDN51758.1"/>
    <property type="molecule type" value="Genomic_DNA"/>
</dbReference>
<keyword evidence="3" id="KW-0804">Transcription</keyword>
<proteinExistence type="predicted"/>
<dbReference type="PANTHER" id="PTHR30363">
    <property type="entry name" value="HTH-TYPE TRANSCRIPTIONAL REGULATOR SRLR-RELATED"/>
    <property type="match status" value="1"/>
</dbReference>
<dbReference type="PANTHER" id="PTHR30363:SF60">
    <property type="entry name" value="HTH-TYPE TRANSCRIPTIONAL REGULATOR IOLR"/>
    <property type="match status" value="1"/>
</dbReference>
<evidence type="ECO:0000256" key="2">
    <source>
        <dbReference type="ARBA" id="ARBA00023125"/>
    </source>
</evidence>
<name>A0A1H0C1K0_9BACL</name>
<dbReference type="InterPro" id="IPR014036">
    <property type="entry name" value="DeoR-like_C"/>
</dbReference>
<gene>
    <name evidence="5" type="ORF">SAMN04488137_4743</name>
</gene>
<dbReference type="Proteomes" id="UP000199544">
    <property type="component" value="Unassembled WGS sequence"/>
</dbReference>
<dbReference type="InterPro" id="IPR050313">
    <property type="entry name" value="Carb_Metab_HTH_regulators"/>
</dbReference>
<dbReference type="InterPro" id="IPR018356">
    <property type="entry name" value="Tscrpt_reg_HTH_DeoR_CS"/>
</dbReference>
<dbReference type="GO" id="GO:0003677">
    <property type="term" value="F:DNA binding"/>
    <property type="evidence" value="ECO:0007669"/>
    <property type="project" value="UniProtKB-KW"/>
</dbReference>
<dbReference type="Pfam" id="PF00455">
    <property type="entry name" value="DeoRC"/>
    <property type="match status" value="1"/>
</dbReference>
<accession>A0A1H0C1K0</accession>
<dbReference type="STRING" id="459525.SAMN04488137_4743"/>
<dbReference type="InterPro" id="IPR037171">
    <property type="entry name" value="NagB/RpiA_transferase-like"/>
</dbReference>
<feature type="domain" description="HTH deoR-type" evidence="4">
    <location>
        <begin position="3"/>
        <end position="58"/>
    </location>
</feature>
<dbReference type="SMART" id="SM00420">
    <property type="entry name" value="HTH_DEOR"/>
    <property type="match status" value="1"/>
</dbReference>
<dbReference type="GO" id="GO:0003700">
    <property type="term" value="F:DNA-binding transcription factor activity"/>
    <property type="evidence" value="ECO:0007669"/>
    <property type="project" value="InterPro"/>
</dbReference>
<dbReference type="RefSeq" id="WP_090239083.1">
    <property type="nucleotide sequence ID" value="NZ_FNHW01000006.1"/>
</dbReference>
<organism evidence="5 6">
    <name type="scientific">Fictibacillus solisalsi</name>
    <dbReference type="NCBI Taxonomy" id="459525"/>
    <lineage>
        <taxon>Bacteria</taxon>
        <taxon>Bacillati</taxon>
        <taxon>Bacillota</taxon>
        <taxon>Bacilli</taxon>
        <taxon>Bacillales</taxon>
        <taxon>Fictibacillaceae</taxon>
        <taxon>Fictibacillus</taxon>
    </lineage>
</organism>
<dbReference type="Pfam" id="PF08220">
    <property type="entry name" value="HTH_DeoR"/>
    <property type="match status" value="1"/>
</dbReference>
<evidence type="ECO:0000256" key="3">
    <source>
        <dbReference type="ARBA" id="ARBA00023163"/>
    </source>
</evidence>
<dbReference type="PROSITE" id="PS51000">
    <property type="entry name" value="HTH_DEOR_2"/>
    <property type="match status" value="1"/>
</dbReference>
<dbReference type="SUPFAM" id="SSF100950">
    <property type="entry name" value="NagB/RpiA/CoA transferase-like"/>
    <property type="match status" value="1"/>
</dbReference>
<dbReference type="OrthoDB" id="9798651at2"/>
<evidence type="ECO:0000313" key="6">
    <source>
        <dbReference type="Proteomes" id="UP000199544"/>
    </source>
</evidence>
<keyword evidence="6" id="KW-1185">Reference proteome</keyword>
<keyword evidence="1" id="KW-0805">Transcription regulation</keyword>
<dbReference type="AlphaFoldDB" id="A0A1H0C1K0"/>